<dbReference type="GO" id="GO:0000160">
    <property type="term" value="P:phosphorelay signal transduction system"/>
    <property type="evidence" value="ECO:0007669"/>
    <property type="project" value="UniProtKB-KW"/>
</dbReference>
<keyword evidence="5" id="KW-0418">Kinase</keyword>
<dbReference type="Proteomes" id="UP000633278">
    <property type="component" value="Unassembled WGS sequence"/>
</dbReference>
<dbReference type="PANTHER" id="PTHR43065">
    <property type="entry name" value="SENSOR HISTIDINE KINASE"/>
    <property type="match status" value="1"/>
</dbReference>
<reference evidence="10" key="1">
    <citation type="journal article" date="2014" name="Int. J. Syst. Evol. Microbiol.">
        <title>Complete genome sequence of Corynebacterium casei LMG S-19264T (=DSM 44701T), isolated from a smear-ripened cheese.</title>
        <authorList>
            <consortium name="US DOE Joint Genome Institute (JGI-PGF)"/>
            <person name="Walter F."/>
            <person name="Albersmeier A."/>
            <person name="Kalinowski J."/>
            <person name="Ruckert C."/>
        </authorList>
    </citation>
    <scope>NUCLEOTIDE SEQUENCE</scope>
    <source>
        <strain evidence="10">CGMCC 1.15763</strain>
    </source>
</reference>
<dbReference type="SUPFAM" id="SSF55874">
    <property type="entry name" value="ATPase domain of HSP90 chaperone/DNA topoisomerase II/histidine kinase"/>
    <property type="match status" value="1"/>
</dbReference>
<keyword evidence="4" id="KW-0547">Nucleotide-binding</keyword>
<proteinExistence type="predicted"/>
<keyword evidence="11" id="KW-1185">Reference proteome</keyword>
<evidence type="ECO:0000256" key="1">
    <source>
        <dbReference type="ARBA" id="ARBA00000085"/>
    </source>
</evidence>
<accession>A0A917I3C1</accession>
<evidence type="ECO:0000259" key="9">
    <source>
        <dbReference type="PROSITE" id="PS50109"/>
    </source>
</evidence>
<sequence>MSLLIATSILIYLSFTAHYTITPIVLILFLFFLIYLLFEWQNKQLYEFEKNLDCLLVDDFSLSLPADKQKSELQKKMALLLEKSKRRAFAQASESIVFTTIIESFTTGILILRRDQQKVIEVYQMNTAFTNFLQIPRYYHWDLLKNKIKPLVDIIQPQDWQTLKHVISLRIDGQEETFYLKTAITKTKEFDYYIISLETLQQLIDKKEKESWYRLLNVMSHEIINTITPISSLASNLGGLLSDDEPDAESLEELSKGLEIIKKRSIHLTDFVSTYRKLAELPLPIKNTVDIVLLANNTLLLFKDEFKKQQIITNLIAPDSLFLNIDQNQIEQVFINLISNCLYALQNTDNPSITITMTQNNSRVHITFTDNGIGVSNEIKNNLFVPYFTTRKEGSGIGLTLSKNIMEAHQGSISFASKDQQTSFVLTFLT</sequence>
<dbReference type="InterPro" id="IPR003594">
    <property type="entry name" value="HATPase_dom"/>
</dbReference>
<evidence type="ECO:0000256" key="3">
    <source>
        <dbReference type="ARBA" id="ARBA00022679"/>
    </source>
</evidence>
<evidence type="ECO:0000256" key="5">
    <source>
        <dbReference type="ARBA" id="ARBA00022777"/>
    </source>
</evidence>
<feature type="domain" description="Histidine kinase" evidence="9">
    <location>
        <begin position="218"/>
        <end position="430"/>
    </location>
</feature>
<evidence type="ECO:0000313" key="11">
    <source>
        <dbReference type="Proteomes" id="UP000633278"/>
    </source>
</evidence>
<dbReference type="InterPro" id="IPR004358">
    <property type="entry name" value="Sig_transdc_His_kin-like_C"/>
</dbReference>
<evidence type="ECO:0000313" key="10">
    <source>
        <dbReference type="EMBL" id="GGH03785.1"/>
    </source>
</evidence>
<dbReference type="AlphaFoldDB" id="A0A917I3C1"/>
<comment type="catalytic activity">
    <reaction evidence="1">
        <text>ATP + protein L-histidine = ADP + protein N-phospho-L-histidine.</text>
        <dbReference type="EC" id="2.7.13.3"/>
    </reaction>
</comment>
<reference evidence="10" key="2">
    <citation type="submission" date="2020-09" db="EMBL/GenBank/DDBJ databases">
        <authorList>
            <person name="Sun Q."/>
            <person name="Zhou Y."/>
        </authorList>
    </citation>
    <scope>NUCLEOTIDE SEQUENCE</scope>
    <source>
        <strain evidence="10">CGMCC 1.15763</strain>
    </source>
</reference>
<dbReference type="InterPro" id="IPR036890">
    <property type="entry name" value="HATPase_C_sf"/>
</dbReference>
<dbReference type="PANTHER" id="PTHR43065:SF46">
    <property type="entry name" value="C4-DICARBOXYLATE TRANSPORT SENSOR PROTEIN DCTB"/>
    <property type="match status" value="1"/>
</dbReference>
<keyword evidence="7" id="KW-0902">Two-component regulatory system</keyword>
<protein>
    <recommendedName>
        <fullName evidence="2">histidine kinase</fullName>
        <ecNumber evidence="2">2.7.13.3</ecNumber>
    </recommendedName>
</protein>
<dbReference type="GO" id="GO:0005524">
    <property type="term" value="F:ATP binding"/>
    <property type="evidence" value="ECO:0007669"/>
    <property type="project" value="UniProtKB-KW"/>
</dbReference>
<evidence type="ECO:0000256" key="2">
    <source>
        <dbReference type="ARBA" id="ARBA00012438"/>
    </source>
</evidence>
<organism evidence="10 11">
    <name type="scientific">Polaribacter pacificus</name>
    <dbReference type="NCBI Taxonomy" id="1775173"/>
    <lineage>
        <taxon>Bacteria</taxon>
        <taxon>Pseudomonadati</taxon>
        <taxon>Bacteroidota</taxon>
        <taxon>Flavobacteriia</taxon>
        <taxon>Flavobacteriales</taxon>
        <taxon>Flavobacteriaceae</taxon>
    </lineage>
</organism>
<evidence type="ECO:0000256" key="8">
    <source>
        <dbReference type="SAM" id="Phobius"/>
    </source>
</evidence>
<dbReference type="PROSITE" id="PS50109">
    <property type="entry name" value="HIS_KIN"/>
    <property type="match status" value="1"/>
</dbReference>
<dbReference type="EC" id="2.7.13.3" evidence="2"/>
<dbReference type="Pfam" id="PF02518">
    <property type="entry name" value="HATPase_c"/>
    <property type="match status" value="1"/>
</dbReference>
<evidence type="ECO:0000256" key="7">
    <source>
        <dbReference type="ARBA" id="ARBA00023012"/>
    </source>
</evidence>
<dbReference type="Gene3D" id="3.30.565.10">
    <property type="entry name" value="Histidine kinase-like ATPase, C-terminal domain"/>
    <property type="match status" value="1"/>
</dbReference>
<evidence type="ECO:0000256" key="6">
    <source>
        <dbReference type="ARBA" id="ARBA00022840"/>
    </source>
</evidence>
<keyword evidence="8" id="KW-0472">Membrane</keyword>
<name>A0A917I3C1_9FLAO</name>
<feature type="transmembrane region" description="Helical" evidence="8">
    <location>
        <begin position="20"/>
        <end position="38"/>
    </location>
</feature>
<comment type="caution">
    <text evidence="10">The sequence shown here is derived from an EMBL/GenBank/DDBJ whole genome shotgun (WGS) entry which is preliminary data.</text>
</comment>
<keyword evidence="8" id="KW-0812">Transmembrane</keyword>
<keyword evidence="6" id="KW-0067">ATP-binding</keyword>
<dbReference type="SMART" id="SM00387">
    <property type="entry name" value="HATPase_c"/>
    <property type="match status" value="1"/>
</dbReference>
<evidence type="ECO:0000256" key="4">
    <source>
        <dbReference type="ARBA" id="ARBA00022741"/>
    </source>
</evidence>
<keyword evidence="3" id="KW-0808">Transferase</keyword>
<gene>
    <name evidence="10" type="ORF">GCM10011416_23540</name>
</gene>
<dbReference type="EMBL" id="BMJW01000003">
    <property type="protein sequence ID" value="GGH03785.1"/>
    <property type="molecule type" value="Genomic_DNA"/>
</dbReference>
<dbReference type="InterPro" id="IPR005467">
    <property type="entry name" value="His_kinase_dom"/>
</dbReference>
<dbReference type="GO" id="GO:0004673">
    <property type="term" value="F:protein histidine kinase activity"/>
    <property type="evidence" value="ECO:0007669"/>
    <property type="project" value="UniProtKB-EC"/>
</dbReference>
<dbReference type="PRINTS" id="PR00344">
    <property type="entry name" value="BCTRLSENSOR"/>
</dbReference>
<keyword evidence="8" id="KW-1133">Transmembrane helix</keyword>